<dbReference type="STRING" id="1661398.A0A482VTU1"/>
<dbReference type="AlphaFoldDB" id="A0A482VTU1"/>
<proteinExistence type="predicted"/>
<dbReference type="PANTHER" id="PTHR10252">
    <property type="entry name" value="HISTONE-LIKE TRANSCRIPTION FACTOR CCAAT-RELATED"/>
    <property type="match status" value="1"/>
</dbReference>
<evidence type="ECO:0000256" key="1">
    <source>
        <dbReference type="ARBA" id="ARBA00004123"/>
    </source>
</evidence>
<evidence type="ECO:0000259" key="3">
    <source>
        <dbReference type="Pfam" id="PF00808"/>
    </source>
</evidence>
<dbReference type="InterPro" id="IPR003958">
    <property type="entry name" value="CBFA_NFYB_domain"/>
</dbReference>
<dbReference type="OrthoDB" id="636685at2759"/>
<dbReference type="EMBL" id="QDEB01063975">
    <property type="protein sequence ID" value="RZC36224.1"/>
    <property type="molecule type" value="Genomic_DNA"/>
</dbReference>
<accession>A0A482VTU1</accession>
<keyword evidence="2" id="KW-0539">Nucleus</keyword>
<organism evidence="4 5">
    <name type="scientific">Asbolus verrucosus</name>
    <name type="common">Desert ironclad beetle</name>
    <dbReference type="NCBI Taxonomy" id="1661398"/>
    <lineage>
        <taxon>Eukaryota</taxon>
        <taxon>Metazoa</taxon>
        <taxon>Ecdysozoa</taxon>
        <taxon>Arthropoda</taxon>
        <taxon>Hexapoda</taxon>
        <taxon>Insecta</taxon>
        <taxon>Pterygota</taxon>
        <taxon>Neoptera</taxon>
        <taxon>Endopterygota</taxon>
        <taxon>Coleoptera</taxon>
        <taxon>Polyphaga</taxon>
        <taxon>Cucujiformia</taxon>
        <taxon>Tenebrionidae</taxon>
        <taxon>Pimeliinae</taxon>
        <taxon>Asbolus</taxon>
    </lineage>
</organism>
<keyword evidence="5" id="KW-1185">Reference proteome</keyword>
<dbReference type="GO" id="GO:0006261">
    <property type="term" value="P:DNA-templated DNA replication"/>
    <property type="evidence" value="ECO:0007669"/>
    <property type="project" value="TreeGrafter"/>
</dbReference>
<dbReference type="Pfam" id="PF00808">
    <property type="entry name" value="CBFD_NFYB_HMF"/>
    <property type="match status" value="1"/>
</dbReference>
<dbReference type="GO" id="GO:0046982">
    <property type="term" value="F:protein heterodimerization activity"/>
    <property type="evidence" value="ECO:0007669"/>
    <property type="project" value="InterPro"/>
</dbReference>
<name>A0A482VTU1_ASBVE</name>
<evidence type="ECO:0000313" key="5">
    <source>
        <dbReference type="Proteomes" id="UP000292052"/>
    </source>
</evidence>
<sequence>MEEYNEVDIEIVESEKIATSEATEAADKPKLIKLPLTRIKHIMKMDPDCSLISQDALFLVTKSAEMFLEHLAKESVKFMGMGKRKTVQKRDVDAAIDNVPSLCFLDGALE</sequence>
<dbReference type="PANTHER" id="PTHR10252:SF79">
    <property type="entry name" value="DNA POLYMERASE EPSILON SUBUNIT 4"/>
    <property type="match status" value="1"/>
</dbReference>
<feature type="domain" description="Transcription factor CBF/NF-Y/archaeal histone" evidence="3">
    <location>
        <begin position="33"/>
        <end position="96"/>
    </location>
</feature>
<comment type="subcellular location">
    <subcellularLocation>
        <location evidence="1">Nucleus</location>
    </subcellularLocation>
</comment>
<comment type="caution">
    <text evidence="4">The sequence shown here is derived from an EMBL/GenBank/DDBJ whole genome shotgun (WGS) entry which is preliminary data.</text>
</comment>
<reference evidence="4 5" key="1">
    <citation type="submission" date="2017-03" db="EMBL/GenBank/DDBJ databases">
        <title>Genome of the blue death feigning beetle - Asbolus verrucosus.</title>
        <authorList>
            <person name="Rider S.D."/>
        </authorList>
    </citation>
    <scope>NUCLEOTIDE SEQUENCE [LARGE SCALE GENOMIC DNA]</scope>
    <source>
        <strain evidence="4">Butters</strain>
        <tissue evidence="4">Head and leg muscle</tissue>
    </source>
</reference>
<dbReference type="CDD" id="cd22929">
    <property type="entry name" value="HFD_POLE4-like"/>
    <property type="match status" value="1"/>
</dbReference>
<protein>
    <submittedName>
        <fullName evidence="4">DNA polymerase epsilon subunit 4</fullName>
    </submittedName>
</protein>
<dbReference type="SUPFAM" id="SSF47113">
    <property type="entry name" value="Histone-fold"/>
    <property type="match status" value="1"/>
</dbReference>
<dbReference type="InterPro" id="IPR009072">
    <property type="entry name" value="Histone-fold"/>
</dbReference>
<dbReference type="Gene3D" id="1.10.20.10">
    <property type="entry name" value="Histone, subunit A"/>
    <property type="match status" value="1"/>
</dbReference>
<gene>
    <name evidence="4" type="ORF">BDFB_005407</name>
</gene>
<dbReference type="GO" id="GO:0008622">
    <property type="term" value="C:epsilon DNA polymerase complex"/>
    <property type="evidence" value="ECO:0007669"/>
    <property type="project" value="TreeGrafter"/>
</dbReference>
<evidence type="ECO:0000256" key="2">
    <source>
        <dbReference type="ARBA" id="ARBA00023242"/>
    </source>
</evidence>
<evidence type="ECO:0000313" key="4">
    <source>
        <dbReference type="EMBL" id="RZC36224.1"/>
    </source>
</evidence>
<dbReference type="Proteomes" id="UP000292052">
    <property type="component" value="Unassembled WGS sequence"/>
</dbReference>
<dbReference type="InterPro" id="IPR050568">
    <property type="entry name" value="Transcr_DNA_Rep_Reg"/>
</dbReference>